<evidence type="ECO:0008006" key="3">
    <source>
        <dbReference type="Google" id="ProtNLM"/>
    </source>
</evidence>
<evidence type="ECO:0000313" key="1">
    <source>
        <dbReference type="EMBL" id="SIQ77662.1"/>
    </source>
</evidence>
<proteinExistence type="predicted"/>
<dbReference type="AlphaFoldDB" id="A0A1N6VIF1"/>
<organism evidence="1 2">
    <name type="scientific">Maribacter ulvicola</name>
    <dbReference type="NCBI Taxonomy" id="228959"/>
    <lineage>
        <taxon>Bacteria</taxon>
        <taxon>Pseudomonadati</taxon>
        <taxon>Bacteroidota</taxon>
        <taxon>Flavobacteriia</taxon>
        <taxon>Flavobacteriales</taxon>
        <taxon>Flavobacteriaceae</taxon>
        <taxon>Maribacter</taxon>
    </lineage>
</organism>
<dbReference type="Proteomes" id="UP000186953">
    <property type="component" value="Unassembled WGS sequence"/>
</dbReference>
<name>A0A1N6VIF1_9FLAO</name>
<protein>
    <recommendedName>
        <fullName evidence="3">Esterase</fullName>
    </recommendedName>
</protein>
<accession>A0A1N6VIF1</accession>
<dbReference type="RefSeq" id="WP_076548536.1">
    <property type="nucleotide sequence ID" value="NZ_FTMA01000003.1"/>
</dbReference>
<keyword evidence="2" id="KW-1185">Reference proteome</keyword>
<dbReference type="OrthoDB" id="1422235at2"/>
<evidence type="ECO:0000313" key="2">
    <source>
        <dbReference type="Proteomes" id="UP000186953"/>
    </source>
</evidence>
<dbReference type="EMBL" id="FTMA01000003">
    <property type="protein sequence ID" value="SIQ77662.1"/>
    <property type="molecule type" value="Genomic_DNA"/>
</dbReference>
<gene>
    <name evidence="1" type="ORF">SAMN05421797_103145</name>
</gene>
<sequence length="127" mass="14876">MAAALDLRIDNSYPVAGSFPMFVRYQESSHNYGYFEQIYSELYTKINYLDLYILGSTRPNRSQTQITNTYDPCCYGGNGYLQYDEFIKKKVETFNNGRFNILSDSTHTKHELSPWALVQIWKRLDSK</sequence>
<reference evidence="2" key="1">
    <citation type="submission" date="2017-01" db="EMBL/GenBank/DDBJ databases">
        <authorList>
            <person name="Varghese N."/>
            <person name="Submissions S."/>
        </authorList>
    </citation>
    <scope>NUCLEOTIDE SEQUENCE [LARGE SCALE GENOMIC DNA]</scope>
    <source>
        <strain evidence="2">DSM 15366</strain>
    </source>
</reference>